<gene>
    <name evidence="1" type="ORF">ACFSTE_21875</name>
</gene>
<evidence type="ECO:0000313" key="2">
    <source>
        <dbReference type="Proteomes" id="UP001597459"/>
    </source>
</evidence>
<dbReference type="RefSeq" id="WP_176030858.1">
    <property type="nucleotide sequence ID" value="NZ_JBHSJV010000001.1"/>
</dbReference>
<comment type="caution">
    <text evidence="1">The sequence shown here is derived from an EMBL/GenBank/DDBJ whole genome shotgun (WGS) entry which is preliminary data.</text>
</comment>
<accession>A0ABW5NEN7</accession>
<keyword evidence="2" id="KW-1185">Reference proteome</keyword>
<protein>
    <submittedName>
        <fullName evidence="1">Uncharacterized protein</fullName>
    </submittedName>
</protein>
<reference evidence="2" key="1">
    <citation type="journal article" date="2019" name="Int. J. Syst. Evol. Microbiol.">
        <title>The Global Catalogue of Microorganisms (GCM) 10K type strain sequencing project: providing services to taxonomists for standard genome sequencing and annotation.</title>
        <authorList>
            <consortium name="The Broad Institute Genomics Platform"/>
            <consortium name="The Broad Institute Genome Sequencing Center for Infectious Disease"/>
            <person name="Wu L."/>
            <person name="Ma J."/>
        </authorList>
    </citation>
    <scope>NUCLEOTIDE SEQUENCE [LARGE SCALE GENOMIC DNA]</scope>
    <source>
        <strain evidence="2">KCTC 42423</strain>
    </source>
</reference>
<evidence type="ECO:0000313" key="1">
    <source>
        <dbReference type="EMBL" id="MFD2593502.1"/>
    </source>
</evidence>
<name>A0ABW5NEN7_9FLAO</name>
<organism evidence="1 2">
    <name type="scientific">Aquimarina hainanensis</name>
    <dbReference type="NCBI Taxonomy" id="1578017"/>
    <lineage>
        <taxon>Bacteria</taxon>
        <taxon>Pseudomonadati</taxon>
        <taxon>Bacteroidota</taxon>
        <taxon>Flavobacteriia</taxon>
        <taxon>Flavobacteriales</taxon>
        <taxon>Flavobacteriaceae</taxon>
        <taxon>Aquimarina</taxon>
    </lineage>
</organism>
<dbReference type="Proteomes" id="UP001597459">
    <property type="component" value="Unassembled WGS sequence"/>
</dbReference>
<proteinExistence type="predicted"/>
<dbReference type="EMBL" id="JBHULX010000048">
    <property type="protein sequence ID" value="MFD2593502.1"/>
    <property type="molecule type" value="Genomic_DNA"/>
</dbReference>
<sequence>MKKVFVLSGGLEKFSAQEVKNMENIVGGAIYEEEVIYYPTSGGRHCPQGMIWSNALQKCVPARAEATPERLSM</sequence>